<evidence type="ECO:0000256" key="5">
    <source>
        <dbReference type="ARBA" id="ARBA00022989"/>
    </source>
</evidence>
<evidence type="ECO:0000256" key="7">
    <source>
        <dbReference type="SAM" id="Phobius"/>
    </source>
</evidence>
<comment type="subcellular location">
    <subcellularLocation>
        <location evidence="1">Cell membrane</location>
        <topology evidence="1">Multi-pass membrane protein</topology>
    </subcellularLocation>
</comment>
<dbReference type="KEGG" id="ebm:SG0102_11640"/>
<evidence type="ECO:0000259" key="9">
    <source>
        <dbReference type="PROSITE" id="PS50929"/>
    </source>
</evidence>
<keyword evidence="4 10" id="KW-0067">ATP-binding</keyword>
<dbReference type="RefSeq" id="WP_125119122.1">
    <property type="nucleotide sequence ID" value="NZ_AP019309.1"/>
</dbReference>
<feature type="transmembrane region" description="Helical" evidence="7">
    <location>
        <begin position="244"/>
        <end position="264"/>
    </location>
</feature>
<proteinExistence type="predicted"/>
<dbReference type="Pfam" id="PF00005">
    <property type="entry name" value="ABC_tran"/>
    <property type="match status" value="1"/>
</dbReference>
<gene>
    <name evidence="10" type="ORF">SG0102_11640</name>
</gene>
<organism evidence="10 11">
    <name type="scientific">Intestinibaculum porci</name>
    <dbReference type="NCBI Taxonomy" id="2487118"/>
    <lineage>
        <taxon>Bacteria</taxon>
        <taxon>Bacillati</taxon>
        <taxon>Bacillota</taxon>
        <taxon>Erysipelotrichia</taxon>
        <taxon>Erysipelotrichales</taxon>
        <taxon>Erysipelotrichaceae</taxon>
        <taxon>Intestinibaculum</taxon>
    </lineage>
</organism>
<dbReference type="GO" id="GO:0015421">
    <property type="term" value="F:ABC-type oligopeptide transporter activity"/>
    <property type="evidence" value="ECO:0007669"/>
    <property type="project" value="TreeGrafter"/>
</dbReference>
<dbReference type="SMART" id="SM00382">
    <property type="entry name" value="AAA"/>
    <property type="match status" value="1"/>
</dbReference>
<dbReference type="PANTHER" id="PTHR43394">
    <property type="entry name" value="ATP-DEPENDENT PERMEASE MDL1, MITOCHONDRIAL"/>
    <property type="match status" value="1"/>
</dbReference>
<name>A0A3G9J559_9FIRM</name>
<evidence type="ECO:0000256" key="6">
    <source>
        <dbReference type="ARBA" id="ARBA00023136"/>
    </source>
</evidence>
<accession>A0A3G9J559</accession>
<dbReference type="FunFam" id="3.40.50.300:FF:000218">
    <property type="entry name" value="Multidrug ABC transporter ATP-binding protein"/>
    <property type="match status" value="1"/>
</dbReference>
<evidence type="ECO:0000259" key="8">
    <source>
        <dbReference type="PROSITE" id="PS50893"/>
    </source>
</evidence>
<dbReference type="InParanoid" id="A0A3G9J559"/>
<dbReference type="InterPro" id="IPR036640">
    <property type="entry name" value="ABC1_TM_sf"/>
</dbReference>
<feature type="transmembrane region" description="Helical" evidence="7">
    <location>
        <begin position="143"/>
        <end position="162"/>
    </location>
</feature>
<dbReference type="InterPro" id="IPR039421">
    <property type="entry name" value="Type_1_exporter"/>
</dbReference>
<evidence type="ECO:0000256" key="3">
    <source>
        <dbReference type="ARBA" id="ARBA00022741"/>
    </source>
</evidence>
<dbReference type="PROSITE" id="PS50893">
    <property type="entry name" value="ABC_TRANSPORTER_2"/>
    <property type="match status" value="1"/>
</dbReference>
<feature type="domain" description="ABC transmembrane type-1" evidence="9">
    <location>
        <begin position="25"/>
        <end position="307"/>
    </location>
</feature>
<keyword evidence="3" id="KW-0547">Nucleotide-binding</keyword>
<dbReference type="Gene3D" id="3.40.50.300">
    <property type="entry name" value="P-loop containing nucleotide triphosphate hydrolases"/>
    <property type="match status" value="1"/>
</dbReference>
<dbReference type="PROSITE" id="PS50929">
    <property type="entry name" value="ABC_TM1F"/>
    <property type="match status" value="1"/>
</dbReference>
<evidence type="ECO:0000256" key="2">
    <source>
        <dbReference type="ARBA" id="ARBA00022692"/>
    </source>
</evidence>
<keyword evidence="6 7" id="KW-0472">Membrane</keyword>
<keyword evidence="2 7" id="KW-0812">Transmembrane</keyword>
<dbReference type="InterPro" id="IPR003593">
    <property type="entry name" value="AAA+_ATPase"/>
</dbReference>
<dbReference type="Gene3D" id="1.20.1560.10">
    <property type="entry name" value="ABC transporter type 1, transmembrane domain"/>
    <property type="match status" value="1"/>
</dbReference>
<dbReference type="CDD" id="cd18540">
    <property type="entry name" value="ABC_6TM_exporter_like"/>
    <property type="match status" value="1"/>
</dbReference>
<dbReference type="AlphaFoldDB" id="A0A3G9J559"/>
<dbReference type="GO" id="GO:0005886">
    <property type="term" value="C:plasma membrane"/>
    <property type="evidence" value="ECO:0007669"/>
    <property type="project" value="UniProtKB-SubCell"/>
</dbReference>
<dbReference type="PANTHER" id="PTHR43394:SF1">
    <property type="entry name" value="ATP-BINDING CASSETTE SUB-FAMILY B MEMBER 10, MITOCHONDRIAL"/>
    <property type="match status" value="1"/>
</dbReference>
<dbReference type="SUPFAM" id="SSF52540">
    <property type="entry name" value="P-loop containing nucleoside triphosphate hydrolases"/>
    <property type="match status" value="1"/>
</dbReference>
<feature type="transmembrane region" description="Helical" evidence="7">
    <location>
        <begin position="61"/>
        <end position="81"/>
    </location>
</feature>
<dbReference type="GO" id="GO:0005524">
    <property type="term" value="F:ATP binding"/>
    <property type="evidence" value="ECO:0007669"/>
    <property type="project" value="UniProtKB-KW"/>
</dbReference>
<dbReference type="EMBL" id="AP019309">
    <property type="protein sequence ID" value="BBH26230.1"/>
    <property type="molecule type" value="Genomic_DNA"/>
</dbReference>
<keyword evidence="11" id="KW-1185">Reference proteome</keyword>
<dbReference type="SUPFAM" id="SSF90123">
    <property type="entry name" value="ABC transporter transmembrane region"/>
    <property type="match status" value="1"/>
</dbReference>
<evidence type="ECO:0000256" key="1">
    <source>
        <dbReference type="ARBA" id="ARBA00004651"/>
    </source>
</evidence>
<dbReference type="InterPro" id="IPR011527">
    <property type="entry name" value="ABC1_TM_dom"/>
</dbReference>
<sequence>MHKKRKFFGLVDLYPYIRKYTKLIIIMVILGIGSSIFDSIYPLFNRYALNHYIGKHTLDTLPYFMALYIIILVIQVIDNFISTYICAKVELGIGRDLKNASFNHLQTLSFSYFNTNNVGYIHARVMSDTDRIGTFMTWRIMDFVWNASYIVAVFIVMMMINWKLACLLLILLPIATVLISFFQRRLIHLNRQIREINSTITGDFNEGITGAKTIKTLVVEDKIAHDFRKDTKEMRQTSIHATHYSALFTASITIMSAIALAIVLDRGGMLTKQGLMAIGTLSVFMTYALNMIEPIQYIVEVFSALIQVQANIERFMTLMETESDVKDTPAVIEKYGDTFHPHYENWEDLHGDVEFKDVSFKYPDGEEMVLEHFNLKVPQGTNVAIVGETGAGKSTLVNLVCRFFEPISGQILIDGRDAKERSQLWLHSHLGYVLQTPHLFSGSVRDNLRYAKPDATDEDIWKAIDLVSARSVVDHMGHGLDSEVGEGGDLLSTGEKQLLSFARAILANPAILVLDEATSSIDTVTEKAIQDAIQTVIKGRTSFMIAHRLSTVVDADVILVVRDGKIVEQGNHQGLMAQKGYYYKLYTRQYEDDATIKAL</sequence>
<reference evidence="10 11" key="1">
    <citation type="submission" date="2018-11" db="EMBL/GenBank/DDBJ databases">
        <title>Novel Erysipelotrichaceae bacterium isolated from small intestine of a swine.</title>
        <authorList>
            <person name="Kim J.S."/>
            <person name="Choe H."/>
            <person name="Lee Y.R."/>
            <person name="Kim K.M."/>
            <person name="Park D.S."/>
        </authorList>
    </citation>
    <scope>NUCLEOTIDE SEQUENCE [LARGE SCALE GENOMIC DNA]</scope>
    <source>
        <strain evidence="10 11">SG0102</strain>
    </source>
</reference>
<dbReference type="InterPro" id="IPR003439">
    <property type="entry name" value="ABC_transporter-like_ATP-bd"/>
</dbReference>
<evidence type="ECO:0000313" key="11">
    <source>
        <dbReference type="Proteomes" id="UP000268059"/>
    </source>
</evidence>
<dbReference type="Proteomes" id="UP000268059">
    <property type="component" value="Chromosome"/>
</dbReference>
<feature type="domain" description="ABC transporter" evidence="8">
    <location>
        <begin position="353"/>
        <end position="588"/>
    </location>
</feature>
<evidence type="ECO:0000256" key="4">
    <source>
        <dbReference type="ARBA" id="ARBA00022840"/>
    </source>
</evidence>
<dbReference type="GO" id="GO:0016887">
    <property type="term" value="F:ATP hydrolysis activity"/>
    <property type="evidence" value="ECO:0007669"/>
    <property type="project" value="InterPro"/>
</dbReference>
<dbReference type="InterPro" id="IPR027417">
    <property type="entry name" value="P-loop_NTPase"/>
</dbReference>
<protein>
    <submittedName>
        <fullName evidence="10">ABC transporter ATP-binding protein</fullName>
    </submittedName>
</protein>
<feature type="transmembrane region" description="Helical" evidence="7">
    <location>
        <begin position="20"/>
        <end position="41"/>
    </location>
</feature>
<feature type="transmembrane region" description="Helical" evidence="7">
    <location>
        <begin position="168"/>
        <end position="187"/>
    </location>
</feature>
<keyword evidence="5 7" id="KW-1133">Transmembrane helix</keyword>
<evidence type="ECO:0000313" key="10">
    <source>
        <dbReference type="EMBL" id="BBH26230.1"/>
    </source>
</evidence>
<dbReference type="Pfam" id="PF00664">
    <property type="entry name" value="ABC_membrane"/>
    <property type="match status" value="1"/>
</dbReference>
<dbReference type="OrthoDB" id="9762778at2"/>
<dbReference type="CDD" id="cd03254">
    <property type="entry name" value="ABCC_Glucan_exporter_like"/>
    <property type="match status" value="1"/>
</dbReference>